<dbReference type="Pfam" id="PF01975">
    <property type="entry name" value="SurE"/>
    <property type="match status" value="1"/>
</dbReference>
<feature type="chain" id="PRO_5041279726" evidence="4">
    <location>
        <begin position="20"/>
        <end position="386"/>
    </location>
</feature>
<evidence type="ECO:0000313" key="6">
    <source>
        <dbReference type="EMBL" id="KAK0660871.1"/>
    </source>
</evidence>
<accession>A0AA39YYF0</accession>
<proteinExistence type="inferred from homology"/>
<feature type="signal peptide" evidence="4">
    <location>
        <begin position="1"/>
        <end position="19"/>
    </location>
</feature>
<gene>
    <name evidence="6" type="ORF">QBC41DRAFT_383258</name>
</gene>
<organism evidence="6 7">
    <name type="scientific">Cercophora samala</name>
    <dbReference type="NCBI Taxonomy" id="330535"/>
    <lineage>
        <taxon>Eukaryota</taxon>
        <taxon>Fungi</taxon>
        <taxon>Dikarya</taxon>
        <taxon>Ascomycota</taxon>
        <taxon>Pezizomycotina</taxon>
        <taxon>Sordariomycetes</taxon>
        <taxon>Sordariomycetidae</taxon>
        <taxon>Sordariales</taxon>
        <taxon>Lasiosphaeriaceae</taxon>
        <taxon>Cercophora</taxon>
    </lineage>
</organism>
<name>A0AA39YYF0_9PEZI</name>
<dbReference type="AlphaFoldDB" id="A0AA39YYF0"/>
<dbReference type="GO" id="GO:0008252">
    <property type="term" value="F:nucleotidase activity"/>
    <property type="evidence" value="ECO:0007669"/>
    <property type="project" value="InterPro"/>
</dbReference>
<keyword evidence="4" id="KW-0732">Signal</keyword>
<dbReference type="InterPro" id="IPR036523">
    <property type="entry name" value="SurE-like_sf"/>
</dbReference>
<comment type="caution">
    <text evidence="6">The sequence shown here is derived from an EMBL/GenBank/DDBJ whole genome shotgun (WGS) entry which is preliminary data.</text>
</comment>
<evidence type="ECO:0000256" key="3">
    <source>
        <dbReference type="ARBA" id="ARBA00022801"/>
    </source>
</evidence>
<dbReference type="PANTHER" id="PTHR30457">
    <property type="entry name" value="5'-NUCLEOTIDASE SURE"/>
    <property type="match status" value="1"/>
</dbReference>
<dbReference type="InterPro" id="IPR030048">
    <property type="entry name" value="SurE"/>
</dbReference>
<dbReference type="Proteomes" id="UP001174997">
    <property type="component" value="Unassembled WGS sequence"/>
</dbReference>
<keyword evidence="3" id="KW-0378">Hydrolase</keyword>
<evidence type="ECO:0000313" key="7">
    <source>
        <dbReference type="Proteomes" id="UP001174997"/>
    </source>
</evidence>
<dbReference type="EMBL" id="JAULSY010000158">
    <property type="protein sequence ID" value="KAK0660871.1"/>
    <property type="molecule type" value="Genomic_DNA"/>
</dbReference>
<keyword evidence="7" id="KW-1185">Reference proteome</keyword>
<protein>
    <submittedName>
        <fullName evidence="6">Acid phosphatase</fullName>
    </submittedName>
</protein>
<evidence type="ECO:0000259" key="5">
    <source>
        <dbReference type="Pfam" id="PF01975"/>
    </source>
</evidence>
<dbReference type="GO" id="GO:0046872">
    <property type="term" value="F:metal ion binding"/>
    <property type="evidence" value="ECO:0007669"/>
    <property type="project" value="UniProtKB-KW"/>
</dbReference>
<evidence type="ECO:0000256" key="2">
    <source>
        <dbReference type="ARBA" id="ARBA00022723"/>
    </source>
</evidence>
<dbReference type="InterPro" id="IPR002828">
    <property type="entry name" value="SurE-like_Pase/nucleotidase"/>
</dbReference>
<comment type="similarity">
    <text evidence="1">Belongs to the SurE nucleotidase family.</text>
</comment>
<sequence length="386" mass="40102">MRSYAFVAAAAALLSSVEGLNILITNNDGFGTASVRELYRQMTSLGHNCYVVASVTAQTGAGLRAEFTTNPRLDADGDWGLVKAGAPSLGTDANDNHIWYYNGTATAQVLVALDYIFPTVCGLEGPDLIISGPNSGSNSDAFLQTLTGAMGATYVAIERGIPAMAFWTGNDAIVYSSLNSSTKAGLQDPATISARLASNLAQAFINKANGDRILPEGYGVTVDLPYITSETSDECTNPPFVLTRATQDVGLKVAYNHKSGVFNRMQTDAGYKQLENTNIVGTVAPKCLSAVTVFALDNDAGHRRQCFNVADVTAIIPVLVHTNGTDPFTGGLGANASIAGNTSSQTPTPVGTPPPSVQTAVTSIATLAQWSAISLALGLVVGLAIS</sequence>
<feature type="domain" description="Survival protein SurE-like phosphatase/nucleotidase" evidence="5">
    <location>
        <begin position="22"/>
        <end position="230"/>
    </location>
</feature>
<reference evidence="6" key="1">
    <citation type="submission" date="2023-06" db="EMBL/GenBank/DDBJ databases">
        <title>Genome-scale phylogeny and comparative genomics of the fungal order Sordariales.</title>
        <authorList>
            <consortium name="Lawrence Berkeley National Laboratory"/>
            <person name="Hensen N."/>
            <person name="Bonometti L."/>
            <person name="Westerberg I."/>
            <person name="Brannstrom I.O."/>
            <person name="Guillou S."/>
            <person name="Cros-Aarteil S."/>
            <person name="Calhoun S."/>
            <person name="Haridas S."/>
            <person name="Kuo A."/>
            <person name="Mondo S."/>
            <person name="Pangilinan J."/>
            <person name="Riley R."/>
            <person name="Labutti K."/>
            <person name="Andreopoulos B."/>
            <person name="Lipzen A."/>
            <person name="Chen C."/>
            <person name="Yanf M."/>
            <person name="Daum C."/>
            <person name="Ng V."/>
            <person name="Clum A."/>
            <person name="Steindorff A."/>
            <person name="Ohm R."/>
            <person name="Martin F."/>
            <person name="Silar P."/>
            <person name="Natvig D."/>
            <person name="Lalanne C."/>
            <person name="Gautier V."/>
            <person name="Ament-Velasquez S.L."/>
            <person name="Kruys A."/>
            <person name="Hutchinson M.I."/>
            <person name="Powell A.J."/>
            <person name="Barry K."/>
            <person name="Miller A.N."/>
            <person name="Grigoriev I.V."/>
            <person name="Debuchy R."/>
            <person name="Gladieux P."/>
            <person name="Thoren M.H."/>
            <person name="Johannesson H."/>
        </authorList>
    </citation>
    <scope>NUCLEOTIDE SEQUENCE</scope>
    <source>
        <strain evidence="6">CBS 307.81</strain>
    </source>
</reference>
<evidence type="ECO:0000256" key="4">
    <source>
        <dbReference type="SAM" id="SignalP"/>
    </source>
</evidence>
<dbReference type="Gene3D" id="3.40.1210.10">
    <property type="entry name" value="Survival protein SurE-like phosphatase/nucleotidase"/>
    <property type="match status" value="1"/>
</dbReference>
<dbReference type="PANTHER" id="PTHR30457:SF0">
    <property type="entry name" value="PHOSPHATASE, PUTATIVE (AFU_ORTHOLOGUE AFUA_4G01070)-RELATED"/>
    <property type="match status" value="1"/>
</dbReference>
<keyword evidence="2" id="KW-0479">Metal-binding</keyword>
<evidence type="ECO:0000256" key="1">
    <source>
        <dbReference type="ARBA" id="ARBA00011062"/>
    </source>
</evidence>
<dbReference type="SUPFAM" id="SSF64167">
    <property type="entry name" value="SurE-like"/>
    <property type="match status" value="1"/>
</dbReference>